<accession>A0A919UGS6</accession>
<evidence type="ECO:0000313" key="4">
    <source>
        <dbReference type="Proteomes" id="UP000652354"/>
    </source>
</evidence>
<evidence type="ECO:0000313" key="3">
    <source>
        <dbReference type="EMBL" id="GIG55152.1"/>
    </source>
</evidence>
<feature type="domain" description="YCII-related" evidence="2">
    <location>
        <begin position="56"/>
        <end position="109"/>
    </location>
</feature>
<dbReference type="RefSeq" id="WP_203656360.1">
    <property type="nucleotide sequence ID" value="NZ_BONR01000004.1"/>
</dbReference>
<organism evidence="3 4">
    <name type="scientific">Demequina activiva</name>
    <dbReference type="NCBI Taxonomy" id="1582364"/>
    <lineage>
        <taxon>Bacteria</taxon>
        <taxon>Bacillati</taxon>
        <taxon>Actinomycetota</taxon>
        <taxon>Actinomycetes</taxon>
        <taxon>Micrococcales</taxon>
        <taxon>Demequinaceae</taxon>
        <taxon>Demequina</taxon>
    </lineage>
</organism>
<dbReference type="PANTHER" id="PTHR35174:SF3">
    <property type="entry name" value="BLL7171 PROTEIN"/>
    <property type="match status" value="1"/>
</dbReference>
<keyword evidence="4" id="KW-1185">Reference proteome</keyword>
<gene>
    <name evidence="3" type="ORF">Dac01nite_19040</name>
</gene>
<dbReference type="PANTHER" id="PTHR35174">
    <property type="entry name" value="BLL7171 PROTEIN-RELATED"/>
    <property type="match status" value="1"/>
</dbReference>
<dbReference type="InterPro" id="IPR005545">
    <property type="entry name" value="YCII"/>
</dbReference>
<dbReference type="SUPFAM" id="SSF54909">
    <property type="entry name" value="Dimeric alpha+beta barrel"/>
    <property type="match status" value="1"/>
</dbReference>
<name>A0A919UGS6_9MICO</name>
<dbReference type="Pfam" id="PF03795">
    <property type="entry name" value="YCII"/>
    <property type="match status" value="1"/>
</dbReference>
<protein>
    <submittedName>
        <fullName evidence="3">Transcription initiation protein</fullName>
    </submittedName>
</protein>
<sequence>MKYLMLVLTEPIADPIEGDDDPTAWVEEHDATGARFFGDRLAPASQARTVRVRRDGTSVTDGPFAETHEHIAGLDILECGSLDEAVQVALGHPMARGGVLEVRPFYDWSEEDA</sequence>
<dbReference type="Gene3D" id="3.30.70.1060">
    <property type="entry name" value="Dimeric alpha+beta barrel"/>
    <property type="match status" value="1"/>
</dbReference>
<dbReference type="InterPro" id="IPR011008">
    <property type="entry name" value="Dimeric_a/b-barrel"/>
</dbReference>
<evidence type="ECO:0000259" key="2">
    <source>
        <dbReference type="Pfam" id="PF03795"/>
    </source>
</evidence>
<comment type="caution">
    <text evidence="3">The sequence shown here is derived from an EMBL/GenBank/DDBJ whole genome shotgun (WGS) entry which is preliminary data.</text>
</comment>
<dbReference type="EMBL" id="BONR01000004">
    <property type="protein sequence ID" value="GIG55152.1"/>
    <property type="molecule type" value="Genomic_DNA"/>
</dbReference>
<dbReference type="Proteomes" id="UP000652354">
    <property type="component" value="Unassembled WGS sequence"/>
</dbReference>
<reference evidence="3" key="1">
    <citation type="submission" date="2021-01" db="EMBL/GenBank/DDBJ databases">
        <title>Whole genome shotgun sequence of Demequina activiva NBRC 110675.</title>
        <authorList>
            <person name="Komaki H."/>
            <person name="Tamura T."/>
        </authorList>
    </citation>
    <scope>NUCLEOTIDE SEQUENCE</scope>
    <source>
        <strain evidence="3">NBRC 110675</strain>
    </source>
</reference>
<dbReference type="AlphaFoldDB" id="A0A919UGS6"/>
<proteinExistence type="inferred from homology"/>
<evidence type="ECO:0000256" key="1">
    <source>
        <dbReference type="ARBA" id="ARBA00007689"/>
    </source>
</evidence>
<comment type="similarity">
    <text evidence="1">Belongs to the YciI family.</text>
</comment>